<reference evidence="2 3" key="1">
    <citation type="journal article" date="2005" name="Nature">
        <title>The genome of the social amoeba Dictyostelium discoideum.</title>
        <authorList>
            <consortium name="The Dictyostelium discoideum Sequencing Consortium"/>
            <person name="Eichinger L."/>
            <person name="Pachebat J.A."/>
            <person name="Glockner G."/>
            <person name="Rajandream M.A."/>
            <person name="Sucgang R."/>
            <person name="Berriman M."/>
            <person name="Song J."/>
            <person name="Olsen R."/>
            <person name="Szafranski K."/>
            <person name="Xu Q."/>
            <person name="Tunggal B."/>
            <person name="Kummerfeld S."/>
            <person name="Madera M."/>
            <person name="Konfortov B.A."/>
            <person name="Rivero F."/>
            <person name="Bankier A.T."/>
            <person name="Lehmann R."/>
            <person name="Hamlin N."/>
            <person name="Davies R."/>
            <person name="Gaudet P."/>
            <person name="Fey P."/>
            <person name="Pilcher K."/>
            <person name="Chen G."/>
            <person name="Saunders D."/>
            <person name="Sodergren E."/>
            <person name="Davis P."/>
            <person name="Kerhornou A."/>
            <person name="Nie X."/>
            <person name="Hall N."/>
            <person name="Anjard C."/>
            <person name="Hemphill L."/>
            <person name="Bason N."/>
            <person name="Farbrother P."/>
            <person name="Desany B."/>
            <person name="Just E."/>
            <person name="Morio T."/>
            <person name="Rost R."/>
            <person name="Churcher C."/>
            <person name="Cooper J."/>
            <person name="Haydock S."/>
            <person name="van Driessche N."/>
            <person name="Cronin A."/>
            <person name="Goodhead I."/>
            <person name="Muzny D."/>
            <person name="Mourier T."/>
            <person name="Pain A."/>
            <person name="Lu M."/>
            <person name="Harper D."/>
            <person name="Lindsay R."/>
            <person name="Hauser H."/>
            <person name="James K."/>
            <person name="Quiles M."/>
            <person name="Madan Babu M."/>
            <person name="Saito T."/>
            <person name="Buchrieser C."/>
            <person name="Wardroper A."/>
            <person name="Felder M."/>
            <person name="Thangavelu M."/>
            <person name="Johnson D."/>
            <person name="Knights A."/>
            <person name="Loulseged H."/>
            <person name="Mungall K."/>
            <person name="Oliver K."/>
            <person name="Price C."/>
            <person name="Quail M.A."/>
            <person name="Urushihara H."/>
            <person name="Hernandez J."/>
            <person name="Rabbinowitsch E."/>
            <person name="Steffen D."/>
            <person name="Sanders M."/>
            <person name="Ma J."/>
            <person name="Kohara Y."/>
            <person name="Sharp S."/>
            <person name="Simmonds M."/>
            <person name="Spiegler S."/>
            <person name="Tivey A."/>
            <person name="Sugano S."/>
            <person name="White B."/>
            <person name="Walker D."/>
            <person name="Woodward J."/>
            <person name="Winckler T."/>
            <person name="Tanaka Y."/>
            <person name="Shaulsky G."/>
            <person name="Schleicher M."/>
            <person name="Weinstock G."/>
            <person name="Rosenthal A."/>
            <person name="Cox E.C."/>
            <person name="Chisholm R.L."/>
            <person name="Gibbs R."/>
            <person name="Loomis W.F."/>
            <person name="Platzer M."/>
            <person name="Kay R.R."/>
            <person name="Williams J."/>
            <person name="Dear P.H."/>
            <person name="Noegel A.A."/>
            <person name="Barrell B."/>
            <person name="Kuspa A."/>
        </authorList>
    </citation>
    <scope>NUCLEOTIDE SEQUENCE [LARGE SCALE GENOMIC DNA]</scope>
    <source>
        <strain evidence="2 3">AX4</strain>
    </source>
</reference>
<protein>
    <submittedName>
        <fullName evidence="2">Uncharacterized protein</fullName>
    </submittedName>
</protein>
<dbReference type="RefSeq" id="XP_643551.1">
    <property type="nucleotide sequence ID" value="XM_638459.1"/>
</dbReference>
<dbReference type="GO" id="GO:0006338">
    <property type="term" value="P:chromatin remodeling"/>
    <property type="evidence" value="ECO:0000318"/>
    <property type="project" value="GO_Central"/>
</dbReference>
<feature type="compositionally biased region" description="Polar residues" evidence="1">
    <location>
        <begin position="51"/>
        <end position="61"/>
    </location>
</feature>
<dbReference type="GeneID" id="8620133"/>
<feature type="compositionally biased region" description="Low complexity" evidence="1">
    <location>
        <begin position="62"/>
        <end position="76"/>
    </location>
</feature>
<feature type="compositionally biased region" description="Low complexity" evidence="1">
    <location>
        <begin position="39"/>
        <end position="50"/>
    </location>
</feature>
<feature type="compositionally biased region" description="Polar residues" evidence="1">
    <location>
        <begin position="85"/>
        <end position="94"/>
    </location>
</feature>
<dbReference type="Proteomes" id="UP000002195">
    <property type="component" value="Unassembled WGS sequence"/>
</dbReference>
<feature type="region of interest" description="Disordered" evidence="1">
    <location>
        <begin position="254"/>
        <end position="279"/>
    </location>
</feature>
<dbReference type="FunCoup" id="Q552X7">
    <property type="interactions" value="782"/>
</dbReference>
<feature type="region of interest" description="Disordered" evidence="1">
    <location>
        <begin position="38"/>
        <end position="237"/>
    </location>
</feature>
<dbReference type="OMA" id="DFWANEA"/>
<feature type="region of interest" description="Disordered" evidence="1">
    <location>
        <begin position="566"/>
        <end position="602"/>
    </location>
</feature>
<feature type="compositionally biased region" description="Polar residues" evidence="1">
    <location>
        <begin position="299"/>
        <end position="312"/>
    </location>
</feature>
<gene>
    <name evidence="2" type="ORF">DDB_G0275737</name>
</gene>
<feature type="compositionally biased region" description="Basic residues" evidence="1">
    <location>
        <begin position="568"/>
        <end position="577"/>
    </location>
</feature>
<feature type="compositionally biased region" description="Acidic residues" evidence="1">
    <location>
        <begin position="170"/>
        <end position="188"/>
    </location>
</feature>
<accession>Q552X7</accession>
<feature type="compositionally biased region" description="Acidic residues" evidence="1">
    <location>
        <begin position="257"/>
        <end position="266"/>
    </location>
</feature>
<organism evidence="2 3">
    <name type="scientific">Dictyostelium discoideum</name>
    <name type="common">Social amoeba</name>
    <dbReference type="NCBI Taxonomy" id="44689"/>
    <lineage>
        <taxon>Eukaryota</taxon>
        <taxon>Amoebozoa</taxon>
        <taxon>Evosea</taxon>
        <taxon>Eumycetozoa</taxon>
        <taxon>Dictyostelia</taxon>
        <taxon>Dictyosteliales</taxon>
        <taxon>Dictyosteliaceae</taxon>
        <taxon>Dictyostelium</taxon>
    </lineage>
</organism>
<evidence type="ECO:0000256" key="1">
    <source>
        <dbReference type="SAM" id="MobiDB-lite"/>
    </source>
</evidence>
<dbReference type="eggNOG" id="ENOG502SWS0">
    <property type="taxonomic scope" value="Eukaryota"/>
</dbReference>
<feature type="region of interest" description="Disordered" evidence="1">
    <location>
        <begin position="336"/>
        <end position="364"/>
    </location>
</feature>
<proteinExistence type="predicted"/>
<dbReference type="HOGENOM" id="CLU_411868_0_0_1"/>
<evidence type="ECO:0000313" key="3">
    <source>
        <dbReference type="Proteomes" id="UP000002195"/>
    </source>
</evidence>
<dbReference type="GO" id="GO:0005634">
    <property type="term" value="C:nucleus"/>
    <property type="evidence" value="ECO:0000318"/>
    <property type="project" value="GO_Central"/>
</dbReference>
<feature type="compositionally biased region" description="Acidic residues" evidence="1">
    <location>
        <begin position="195"/>
        <end position="212"/>
    </location>
</feature>
<dbReference type="GO" id="GO:0006355">
    <property type="term" value="P:regulation of DNA-templated transcription"/>
    <property type="evidence" value="ECO:0000318"/>
    <property type="project" value="GO_Central"/>
</dbReference>
<comment type="caution">
    <text evidence="2">The sequence shown here is derived from an EMBL/GenBank/DDBJ whole genome shotgun (WGS) entry which is preliminary data.</text>
</comment>
<dbReference type="InParanoid" id="Q552X7"/>
<name>Q552X7_DICDI</name>
<dbReference type="GO" id="GO:0000785">
    <property type="term" value="C:chromatin"/>
    <property type="evidence" value="ECO:0000318"/>
    <property type="project" value="GO_Central"/>
</dbReference>
<dbReference type="VEuPathDB" id="AmoebaDB:DDB_G0275737"/>
<dbReference type="KEGG" id="ddi:DDB_G0275737"/>
<feature type="compositionally biased region" description="Acidic residues" evidence="1">
    <location>
        <begin position="107"/>
        <end position="132"/>
    </location>
</feature>
<evidence type="ECO:0000313" key="2">
    <source>
        <dbReference type="EMBL" id="EAL69619.1"/>
    </source>
</evidence>
<keyword evidence="3" id="KW-1185">Reference proteome</keyword>
<feature type="region of interest" description="Disordered" evidence="1">
    <location>
        <begin position="299"/>
        <end position="320"/>
    </location>
</feature>
<sequence length="667" mass="75946">MLLTPQQFNDPRYGSPTEKYLALLENTHITCRGNIISNQQQQQQQQQEQQSTGSSPKSQTIKNSSNNKNNNNNTSPRKNKNKKSPTMNSFNSNKLFKKSLTSSSDSSSDEYSESEEEEEQVEEDEENSDEGDLNDKSTKFLSNNQKSIHEQEDLADDDSSDLDSNHHQEEEDYSLTSEEEEILSDDESTDKSSSSEEEEDSESESESEEESGNDSSSSVTDESDEEDHNREWSNVNSNLSLKKSVSSILFKFTDCDSTSDSDEEMDSSSGQEGSFSDKDIDVFDDSFLQVPTSYSINISPRKSSEQLKQQSGDFEEVDGGYLGQKPLVSKINENKFNNGSVASSDDDDDELNNGNNNRYYDDSEEELNREIVKREQENDKKVLVAIRKSINGINSGDNESMVEKPCWYGFEDDNHIKVIFQHYSSFLQIDQEVKHTLRGPKPFIGRVHRRAIKYDGGEVGCKFTTLDTVKVYRWEIQPIGRPLNLYKSFVLLTRWDEENGLPTKFQKVNSLSNKDFWANEAKSLKSQSKISSYLYCSPMFDTDFTFNYSIDSEKYPVDFLPNSPILSSRRHHNHHHHSNSDGGFDHQQQQQQNHHSPKQYLHPLTSLNRNNKLSDSQLLPSIKTPTLSVGGIVPQRRSSHPSLLLSSHIYSHSITFGFKDKCNNDLN</sequence>
<dbReference type="PaxDb" id="44689-DDB0202471"/>
<dbReference type="dictyBase" id="DDB_G0275737"/>
<dbReference type="EMBL" id="AAFI02000013">
    <property type="protein sequence ID" value="EAL69619.1"/>
    <property type="molecule type" value="Genomic_DNA"/>
</dbReference>
<dbReference type="AlphaFoldDB" id="Q552X7"/>